<evidence type="ECO:0000256" key="2">
    <source>
        <dbReference type="ARBA" id="ARBA00022737"/>
    </source>
</evidence>
<dbReference type="NCBIfam" id="TIGR00756">
    <property type="entry name" value="PPR"/>
    <property type="match status" value="1"/>
</dbReference>
<dbReference type="InterPro" id="IPR002885">
    <property type="entry name" value="PPR_rpt"/>
</dbReference>
<reference evidence="4" key="1">
    <citation type="journal article" date="2021" name="bioRxiv">
        <title>Whole Genome Assembly and Annotation of Northern Wild Rice, Zizania palustris L., Supports a Whole Genome Duplication in the Zizania Genus.</title>
        <authorList>
            <person name="Haas M."/>
            <person name="Kono T."/>
            <person name="Macchietto M."/>
            <person name="Millas R."/>
            <person name="McGilp L."/>
            <person name="Shao M."/>
            <person name="Duquette J."/>
            <person name="Hirsch C.N."/>
            <person name="Kimball J."/>
        </authorList>
    </citation>
    <scope>NUCLEOTIDE SEQUENCE</scope>
    <source>
        <tissue evidence="4">Fresh leaf tissue</tissue>
    </source>
</reference>
<dbReference type="PANTHER" id="PTHR47447:SF17">
    <property type="entry name" value="OS12G0638900 PROTEIN"/>
    <property type="match status" value="1"/>
</dbReference>
<evidence type="ECO:0008006" key="6">
    <source>
        <dbReference type="Google" id="ProtNLM"/>
    </source>
</evidence>
<dbReference type="EMBL" id="JAAALK010000079">
    <property type="protein sequence ID" value="KAG8100613.1"/>
    <property type="molecule type" value="Genomic_DNA"/>
</dbReference>
<dbReference type="AlphaFoldDB" id="A0A8J5X022"/>
<keyword evidence="5" id="KW-1185">Reference proteome</keyword>
<gene>
    <name evidence="4" type="ORF">GUJ93_ZPchr0013g35356</name>
</gene>
<accession>A0A8J5X022</accession>
<evidence type="ECO:0000313" key="4">
    <source>
        <dbReference type="EMBL" id="KAG8100613.1"/>
    </source>
</evidence>
<dbReference type="PROSITE" id="PS51375">
    <property type="entry name" value="PPR"/>
    <property type="match status" value="1"/>
</dbReference>
<proteinExistence type="inferred from homology"/>
<organism evidence="4 5">
    <name type="scientific">Zizania palustris</name>
    <name type="common">Northern wild rice</name>
    <dbReference type="NCBI Taxonomy" id="103762"/>
    <lineage>
        <taxon>Eukaryota</taxon>
        <taxon>Viridiplantae</taxon>
        <taxon>Streptophyta</taxon>
        <taxon>Embryophyta</taxon>
        <taxon>Tracheophyta</taxon>
        <taxon>Spermatophyta</taxon>
        <taxon>Magnoliopsida</taxon>
        <taxon>Liliopsida</taxon>
        <taxon>Poales</taxon>
        <taxon>Poaceae</taxon>
        <taxon>BOP clade</taxon>
        <taxon>Oryzoideae</taxon>
        <taxon>Oryzeae</taxon>
        <taxon>Zizaniinae</taxon>
        <taxon>Zizania</taxon>
    </lineage>
</organism>
<evidence type="ECO:0000256" key="3">
    <source>
        <dbReference type="PROSITE-ProRule" id="PRU00708"/>
    </source>
</evidence>
<evidence type="ECO:0000313" key="5">
    <source>
        <dbReference type="Proteomes" id="UP000729402"/>
    </source>
</evidence>
<sequence>MPIFFAVCSLHAIFIHKLTIRAHMQVSIFSYCQSYPFFFSPPLSSSLPSPPLPSRATTAAGCSHGAHLHHRHLVVLPLQPALPDCQELLQAKEPWQSEAHGAGTGEHHWGREPPLLLDFATVCREFSRHDDWQCSLQMFKYMQHQSWCRPDEHIHVIVIGVLGRQGPALLDKCLEVFYDLPSESRTVLSYMSLIAAYAHNMLHEEAHELLDQMKAMGGAPTAATYNTVLAAYAHATDPPAAVAR</sequence>
<comment type="similarity">
    <text evidence="1">Belongs to the PPR family. P subfamily.</text>
</comment>
<name>A0A8J5X022_ZIZPA</name>
<dbReference type="OrthoDB" id="185373at2759"/>
<dbReference type="PANTHER" id="PTHR47447">
    <property type="entry name" value="OS03G0856100 PROTEIN"/>
    <property type="match status" value="1"/>
</dbReference>
<feature type="repeat" description="PPR" evidence="3">
    <location>
        <begin position="186"/>
        <end position="220"/>
    </location>
</feature>
<comment type="caution">
    <text evidence="4">The sequence shown here is derived from an EMBL/GenBank/DDBJ whole genome shotgun (WGS) entry which is preliminary data.</text>
</comment>
<evidence type="ECO:0000256" key="1">
    <source>
        <dbReference type="ARBA" id="ARBA00007626"/>
    </source>
</evidence>
<reference evidence="4" key="2">
    <citation type="submission" date="2021-02" db="EMBL/GenBank/DDBJ databases">
        <authorList>
            <person name="Kimball J.A."/>
            <person name="Haas M.W."/>
            <person name="Macchietto M."/>
            <person name="Kono T."/>
            <person name="Duquette J."/>
            <person name="Shao M."/>
        </authorList>
    </citation>
    <scope>NUCLEOTIDE SEQUENCE</scope>
    <source>
        <tissue evidence="4">Fresh leaf tissue</tissue>
    </source>
</reference>
<protein>
    <recommendedName>
        <fullName evidence="6">Pentatricopeptide repeat-containing protein</fullName>
    </recommendedName>
</protein>
<dbReference type="Pfam" id="PF13041">
    <property type="entry name" value="PPR_2"/>
    <property type="match status" value="1"/>
</dbReference>
<dbReference type="Proteomes" id="UP000729402">
    <property type="component" value="Unassembled WGS sequence"/>
</dbReference>
<keyword evidence="2" id="KW-0677">Repeat</keyword>